<evidence type="ECO:0000313" key="3">
    <source>
        <dbReference type="Proteomes" id="UP000324832"/>
    </source>
</evidence>
<dbReference type="AlphaFoldDB" id="A0A5E4R3T2"/>
<name>A0A5E4R3T2_9NEOP</name>
<accession>A0A5E4R3T2</accession>
<gene>
    <name evidence="2" type="ORF">LSINAPIS_LOCUS14781</name>
</gene>
<dbReference type="Proteomes" id="UP000324832">
    <property type="component" value="Unassembled WGS sequence"/>
</dbReference>
<feature type="compositionally biased region" description="Basic and acidic residues" evidence="1">
    <location>
        <begin position="48"/>
        <end position="59"/>
    </location>
</feature>
<proteinExistence type="predicted"/>
<evidence type="ECO:0000313" key="2">
    <source>
        <dbReference type="EMBL" id="VVD05191.1"/>
    </source>
</evidence>
<feature type="region of interest" description="Disordered" evidence="1">
    <location>
        <begin position="17"/>
        <end position="97"/>
    </location>
</feature>
<organism evidence="2 3">
    <name type="scientific">Leptidea sinapis</name>
    <dbReference type="NCBI Taxonomy" id="189913"/>
    <lineage>
        <taxon>Eukaryota</taxon>
        <taxon>Metazoa</taxon>
        <taxon>Ecdysozoa</taxon>
        <taxon>Arthropoda</taxon>
        <taxon>Hexapoda</taxon>
        <taxon>Insecta</taxon>
        <taxon>Pterygota</taxon>
        <taxon>Neoptera</taxon>
        <taxon>Endopterygota</taxon>
        <taxon>Lepidoptera</taxon>
        <taxon>Glossata</taxon>
        <taxon>Ditrysia</taxon>
        <taxon>Papilionoidea</taxon>
        <taxon>Pieridae</taxon>
        <taxon>Dismorphiinae</taxon>
        <taxon>Leptidea</taxon>
    </lineage>
</organism>
<sequence length="204" mass="23167">MSKMFSAKFLDLIRNLKSDAVPRPPRSQQFCENVDDTQNENINSSNTPEEHIFSNDNEKKGKKKSKFKMSFSQPNTEDPVYDDSEDRRSSSASSVVHTQTNGNVINIVNASNVRWGNEFVYYLGPVNGHSAPPNTPMYEEEKVEKDNLITLLMESKEKPEHDYINYISNNLGKNWYSIFKSLGYSRGQIETAEIDTAKNGVAEV</sequence>
<dbReference type="CDD" id="cd01670">
    <property type="entry name" value="Death"/>
    <property type="match status" value="1"/>
</dbReference>
<evidence type="ECO:0000256" key="1">
    <source>
        <dbReference type="SAM" id="MobiDB-lite"/>
    </source>
</evidence>
<reference evidence="2 3" key="1">
    <citation type="submission" date="2017-07" db="EMBL/GenBank/DDBJ databases">
        <authorList>
            <person name="Talla V."/>
            <person name="Backstrom N."/>
        </authorList>
    </citation>
    <scope>NUCLEOTIDE SEQUENCE [LARGE SCALE GENOMIC DNA]</scope>
</reference>
<dbReference type="EMBL" id="FZQP02006938">
    <property type="protein sequence ID" value="VVD05191.1"/>
    <property type="molecule type" value="Genomic_DNA"/>
</dbReference>
<keyword evidence="3" id="KW-1185">Reference proteome</keyword>
<protein>
    <submittedName>
        <fullName evidence="2">Uncharacterized protein</fullName>
    </submittedName>
</protein>